<organism evidence="3 4">
    <name type="scientific">Paraburkholderia diazotrophica</name>
    <dbReference type="NCBI Taxonomy" id="667676"/>
    <lineage>
        <taxon>Bacteria</taxon>
        <taxon>Pseudomonadati</taxon>
        <taxon>Pseudomonadota</taxon>
        <taxon>Betaproteobacteria</taxon>
        <taxon>Burkholderiales</taxon>
        <taxon>Burkholderiaceae</taxon>
        <taxon>Paraburkholderia</taxon>
    </lineage>
</organism>
<dbReference type="Proteomes" id="UP000198866">
    <property type="component" value="Unassembled WGS sequence"/>
</dbReference>
<dbReference type="AlphaFoldDB" id="A0A1H7CC30"/>
<dbReference type="Gene3D" id="3.90.1530.10">
    <property type="entry name" value="Conserved hypothetical protein from pyrococcus furiosus pfu- 392566-001, ParB domain"/>
    <property type="match status" value="1"/>
</dbReference>
<dbReference type="Pfam" id="PF02195">
    <property type="entry name" value="ParB_N"/>
    <property type="match status" value="1"/>
</dbReference>
<feature type="region of interest" description="Disordered" evidence="1">
    <location>
        <begin position="124"/>
        <end position="175"/>
    </location>
</feature>
<dbReference type="STRING" id="667676.SAMN05192539_102170"/>
<proteinExistence type="predicted"/>
<name>A0A1H7CC30_9BURK</name>
<dbReference type="SUPFAM" id="SSF110849">
    <property type="entry name" value="ParB/Sulfiredoxin"/>
    <property type="match status" value="1"/>
</dbReference>
<dbReference type="RefSeq" id="WP_090869831.1">
    <property type="nucleotide sequence ID" value="NZ_FNYE01000021.1"/>
</dbReference>
<dbReference type="SMART" id="SM00470">
    <property type="entry name" value="ParB"/>
    <property type="match status" value="1"/>
</dbReference>
<dbReference type="CDD" id="cd16404">
    <property type="entry name" value="pNOB8_ParB_N_like"/>
    <property type="match status" value="1"/>
</dbReference>
<evidence type="ECO:0000313" key="4">
    <source>
        <dbReference type="Proteomes" id="UP000198866"/>
    </source>
</evidence>
<dbReference type="OrthoDB" id="5197745at2"/>
<evidence type="ECO:0000313" key="3">
    <source>
        <dbReference type="EMBL" id="SEJ87279.1"/>
    </source>
</evidence>
<gene>
    <name evidence="3" type="ORF">SAMN05192539_102170</name>
</gene>
<feature type="compositionally biased region" description="Basic and acidic residues" evidence="1">
    <location>
        <begin position="124"/>
        <end position="143"/>
    </location>
</feature>
<dbReference type="EMBL" id="FNYE01000021">
    <property type="protein sequence ID" value="SEJ87279.1"/>
    <property type="molecule type" value="Genomic_DNA"/>
</dbReference>
<protein>
    <submittedName>
        <fullName evidence="3">ParB-like nuclease domain-containing protein</fullName>
    </submittedName>
</protein>
<keyword evidence="4" id="KW-1185">Reference proteome</keyword>
<reference evidence="4" key="1">
    <citation type="submission" date="2016-10" db="EMBL/GenBank/DDBJ databases">
        <authorList>
            <person name="Varghese N."/>
            <person name="Submissions S."/>
        </authorList>
    </citation>
    <scope>NUCLEOTIDE SEQUENCE [LARGE SCALE GENOMIC DNA]</scope>
    <source>
        <strain evidence="4">LMG 26031</strain>
    </source>
</reference>
<sequence>MNAPYQLMPPLSPVEMAELRASIEAHGVQVPIIVDEHGNTIDGHHRQKLAAELGIEYPREVREGLSDDEKRMLALTLNTKRRMLTPEQIREVIGKALHIAPERSDRHVAADLRVDHKTVASVRREQEDVGKLPHIEKRIDTQGRRQPATKPTAVSTPARKPSKPKAPPPVVERVVPPPELREPLAEFDAVVKAELDKLERVTYGKPAAYALRRVCNRLRAAVSELLRAAKAGV</sequence>
<evidence type="ECO:0000259" key="2">
    <source>
        <dbReference type="SMART" id="SM00470"/>
    </source>
</evidence>
<evidence type="ECO:0000256" key="1">
    <source>
        <dbReference type="SAM" id="MobiDB-lite"/>
    </source>
</evidence>
<accession>A0A1H7CC30</accession>
<dbReference type="InterPro" id="IPR036086">
    <property type="entry name" value="ParB/Sulfiredoxin_sf"/>
</dbReference>
<dbReference type="InterPro" id="IPR003115">
    <property type="entry name" value="ParB_N"/>
</dbReference>
<feature type="domain" description="ParB-like N-terminal" evidence="2">
    <location>
        <begin position="1"/>
        <end position="79"/>
    </location>
</feature>
<feature type="compositionally biased region" description="Pro residues" evidence="1">
    <location>
        <begin position="164"/>
        <end position="175"/>
    </location>
</feature>